<name>A0A953T3W1_9MOLU</name>
<dbReference type="NCBIfam" id="NF045955">
    <property type="entry name" value="MHO_4530_fam"/>
    <property type="match status" value="1"/>
</dbReference>
<proteinExistence type="predicted"/>
<keyword evidence="3" id="KW-1185">Reference proteome</keyword>
<evidence type="ECO:0000313" key="2">
    <source>
        <dbReference type="EMBL" id="MBZ4195508.1"/>
    </source>
</evidence>
<sequence>MKKMPQAVEITLWIFFVINLLFFIGILFYFTYKKVAKVNSFNTNGILFFKINPNSGSVVRLSDKKISGSLNFDDSSVGIEIDETINFENFINYFHKESHDKIREYIFSKKFEQRFSISTRLNFDMISGTDTYKSLKDVNFNIDKKEFLVKFYPSVDKKAFFCSIHWNINSIQTKYNPFIMLQGSMDLLKLPNYYYLSFALSIDEYFLTHKLYNEDIRQIIKILNLNRHSGWAYLKKGILHIMIGFNSLRSLKKAENCWNKKIASLIKYNSLNRYFNNIALISFELPKNSNDIKVLNNKARYLVHNLENGNSFDKYGSWFIDNMDHSSDFVEYTNKVAEFFNKNTMQEYAKEPFYVKEYGNNNNTNIKYLKNRILGFTNHDMEFFMQLPWYKFVYTNIWNKYLITSEENNNDLIMIETNNLDFKNLTSYTRKNTVAIVKPTKNNFNYDLINSLLSTVENYKYDNKFPNIGFYIKELDQNIFNYVHSRKINTFIISKDICSKILIDSEIYLKLQTFVEKINNFKRALIIYENLPENLEDIMVEKLMVKYYYNV</sequence>
<dbReference type="EMBL" id="JAIQBY010000022">
    <property type="protein sequence ID" value="MBZ4195508.1"/>
    <property type="molecule type" value="Genomic_DNA"/>
</dbReference>
<dbReference type="AlphaFoldDB" id="A0A953T3W1"/>
<keyword evidence="1" id="KW-0812">Transmembrane</keyword>
<protein>
    <submittedName>
        <fullName evidence="2">Uncharacterized protein</fullName>
    </submittedName>
</protein>
<evidence type="ECO:0000313" key="3">
    <source>
        <dbReference type="Proteomes" id="UP000772186"/>
    </source>
</evidence>
<dbReference type="RefSeq" id="WP_205517056.1">
    <property type="nucleotide sequence ID" value="NZ_CP070479.1"/>
</dbReference>
<accession>A0A953T3W1</accession>
<feature type="transmembrane region" description="Helical" evidence="1">
    <location>
        <begin position="12"/>
        <end position="32"/>
    </location>
</feature>
<keyword evidence="1" id="KW-1133">Transmembrane helix</keyword>
<keyword evidence="1" id="KW-0472">Membrane</keyword>
<dbReference type="Proteomes" id="UP000772186">
    <property type="component" value="Unassembled WGS sequence"/>
</dbReference>
<reference evidence="2 3" key="1">
    <citation type="submission" date="2021-09" db="EMBL/GenBank/DDBJ databases">
        <title>WGS of Mycoplasma sp. Zaradi2 strains.</title>
        <authorList>
            <person name="Spergser J."/>
        </authorList>
    </citation>
    <scope>NUCLEOTIDE SEQUENCE [LARGE SCALE GENOMIC DNA]</scope>
    <source>
        <strain evidence="2 3">1331</strain>
    </source>
</reference>
<evidence type="ECO:0000256" key="1">
    <source>
        <dbReference type="SAM" id="Phobius"/>
    </source>
</evidence>
<organism evidence="2 3">
    <name type="scientific">Mycoplasma tauri</name>
    <dbReference type="NCBI Taxonomy" id="547987"/>
    <lineage>
        <taxon>Bacteria</taxon>
        <taxon>Bacillati</taxon>
        <taxon>Mycoplasmatota</taxon>
        <taxon>Mollicutes</taxon>
        <taxon>Mycoplasmataceae</taxon>
        <taxon>Mycoplasma</taxon>
    </lineage>
</organism>
<comment type="caution">
    <text evidence="2">The sequence shown here is derived from an EMBL/GenBank/DDBJ whole genome shotgun (WGS) entry which is preliminary data.</text>
</comment>
<gene>
    <name evidence="2" type="ORF">LAD73_02145</name>
</gene>